<dbReference type="EMBL" id="JBBPBM010002511">
    <property type="protein sequence ID" value="KAK8477685.1"/>
    <property type="molecule type" value="Genomic_DNA"/>
</dbReference>
<dbReference type="InterPro" id="IPR011065">
    <property type="entry name" value="Kunitz_inhibitor_STI-like_sf"/>
</dbReference>
<name>A0ABR1ZBP2_9ROSI</name>
<dbReference type="InterPro" id="IPR002160">
    <property type="entry name" value="Prot_inh_Kunz-lg"/>
</dbReference>
<dbReference type="Proteomes" id="UP001472677">
    <property type="component" value="Unassembled WGS sequence"/>
</dbReference>
<dbReference type="SMART" id="SM00452">
    <property type="entry name" value="STI"/>
    <property type="match status" value="1"/>
</dbReference>
<comment type="similarity">
    <text evidence="1">Belongs to the protease inhibitor I3 (leguminous Kunitz-type inhibitor) family.</text>
</comment>
<dbReference type="PANTHER" id="PTHR33107:SF28">
    <property type="entry name" value="CYSTEINE PROTEASE INHIBITOR 8-LIKE"/>
    <property type="match status" value="1"/>
</dbReference>
<dbReference type="Pfam" id="PF00197">
    <property type="entry name" value="Kunitz_legume"/>
    <property type="match status" value="1"/>
</dbReference>
<dbReference type="Gene3D" id="2.80.10.50">
    <property type="match status" value="1"/>
</dbReference>
<sequence length="219" mass="23977">MNSSPAAALFLFFLLSANLFSLSTAANEPVLDTDGDELRPNVPYYMLSAAPGTGGGFRLASLLTAGILCPRIVAHNPFTNGDPVFFHPMNTTATVYTSTDLNIRFSGTDQFCRSTNIWRAAPYDGLPGHWWVVNGGDMGNPGAQTLFDWFKIEKLEAGYKLTHCPSVCDSCEALCKNIGKYSYHNMNLLGLTDEDRNAWPFVFVKSPAAIQQVGQKHSE</sequence>
<dbReference type="PROSITE" id="PS00283">
    <property type="entry name" value="SOYBEAN_KUNITZ"/>
    <property type="match status" value="1"/>
</dbReference>
<proteinExistence type="inferred from homology"/>
<feature type="chain" id="PRO_5046616843" evidence="2">
    <location>
        <begin position="26"/>
        <end position="219"/>
    </location>
</feature>
<evidence type="ECO:0000313" key="4">
    <source>
        <dbReference type="Proteomes" id="UP001472677"/>
    </source>
</evidence>
<reference evidence="3 4" key="1">
    <citation type="journal article" date="2024" name="G3 (Bethesda)">
        <title>Genome assembly of Hibiscus sabdariffa L. provides insights into metabolisms of medicinal natural products.</title>
        <authorList>
            <person name="Kim T."/>
        </authorList>
    </citation>
    <scope>NUCLEOTIDE SEQUENCE [LARGE SCALE GENOMIC DNA]</scope>
    <source>
        <strain evidence="3">TK-2024</strain>
        <tissue evidence="3">Old leaves</tissue>
    </source>
</reference>
<keyword evidence="2" id="KW-0732">Signal</keyword>
<protein>
    <submittedName>
        <fullName evidence="3">Uncharacterized protein</fullName>
    </submittedName>
</protein>
<accession>A0ABR1ZBP2</accession>
<organism evidence="3 4">
    <name type="scientific">Hibiscus sabdariffa</name>
    <name type="common">roselle</name>
    <dbReference type="NCBI Taxonomy" id="183260"/>
    <lineage>
        <taxon>Eukaryota</taxon>
        <taxon>Viridiplantae</taxon>
        <taxon>Streptophyta</taxon>
        <taxon>Embryophyta</taxon>
        <taxon>Tracheophyta</taxon>
        <taxon>Spermatophyta</taxon>
        <taxon>Magnoliopsida</taxon>
        <taxon>eudicotyledons</taxon>
        <taxon>Gunneridae</taxon>
        <taxon>Pentapetalae</taxon>
        <taxon>rosids</taxon>
        <taxon>malvids</taxon>
        <taxon>Malvales</taxon>
        <taxon>Malvaceae</taxon>
        <taxon>Malvoideae</taxon>
        <taxon>Hibiscus</taxon>
    </lineage>
</organism>
<evidence type="ECO:0000256" key="1">
    <source>
        <dbReference type="ARBA" id="ARBA00005440"/>
    </source>
</evidence>
<feature type="signal peptide" evidence="2">
    <location>
        <begin position="1"/>
        <end position="25"/>
    </location>
</feature>
<evidence type="ECO:0000313" key="3">
    <source>
        <dbReference type="EMBL" id="KAK8477685.1"/>
    </source>
</evidence>
<dbReference type="PANTHER" id="PTHR33107">
    <property type="entry name" value="KUNITZ TRYPSIN INHIBITOR 2"/>
    <property type="match status" value="1"/>
</dbReference>
<dbReference type="SUPFAM" id="SSF50386">
    <property type="entry name" value="STI-like"/>
    <property type="match status" value="1"/>
</dbReference>
<comment type="caution">
    <text evidence="3">The sequence shown here is derived from an EMBL/GenBank/DDBJ whole genome shotgun (WGS) entry which is preliminary data.</text>
</comment>
<dbReference type="PRINTS" id="PR00291">
    <property type="entry name" value="KUNITZINHBTR"/>
</dbReference>
<keyword evidence="4" id="KW-1185">Reference proteome</keyword>
<gene>
    <name evidence="3" type="ORF">V6N12_042638</name>
</gene>
<evidence type="ECO:0000256" key="2">
    <source>
        <dbReference type="SAM" id="SignalP"/>
    </source>
</evidence>